<evidence type="ECO:0000256" key="10">
    <source>
        <dbReference type="ARBA" id="ARBA00023136"/>
    </source>
</evidence>
<evidence type="ECO:0000256" key="7">
    <source>
        <dbReference type="ARBA" id="ARBA00022833"/>
    </source>
</evidence>
<dbReference type="InterPro" id="IPR001478">
    <property type="entry name" value="PDZ"/>
</dbReference>
<feature type="domain" description="PDZ" evidence="12">
    <location>
        <begin position="201"/>
        <end position="261"/>
    </location>
</feature>
<dbReference type="PROSITE" id="PS50106">
    <property type="entry name" value="PDZ"/>
    <property type="match status" value="1"/>
</dbReference>
<keyword evidence="10 11" id="KW-0472">Membrane</keyword>
<dbReference type="RefSeq" id="WP_320943726.1">
    <property type="nucleotide sequence ID" value="NZ_BAABEU010000004.1"/>
</dbReference>
<evidence type="ECO:0000256" key="4">
    <source>
        <dbReference type="ARBA" id="ARBA00022670"/>
    </source>
</evidence>
<keyword evidence="6" id="KW-0378">Hydrolase</keyword>
<keyword evidence="4 13" id="KW-0645">Protease</keyword>
<comment type="subcellular location">
    <subcellularLocation>
        <location evidence="2">Membrane</location>
        <topology evidence="2">Multi-pass membrane protein</topology>
    </subcellularLocation>
</comment>
<organism evidence="13 14">
    <name type="scientific">Microbacterium rhizosphaerae</name>
    <dbReference type="NCBI Taxonomy" id="1678237"/>
    <lineage>
        <taxon>Bacteria</taxon>
        <taxon>Bacillati</taxon>
        <taxon>Actinomycetota</taxon>
        <taxon>Actinomycetes</taxon>
        <taxon>Micrococcales</taxon>
        <taxon>Microbacteriaceae</taxon>
        <taxon>Microbacterium</taxon>
    </lineage>
</organism>
<comment type="similarity">
    <text evidence="3">Belongs to the peptidase M50B family.</text>
</comment>
<evidence type="ECO:0000313" key="14">
    <source>
        <dbReference type="Proteomes" id="UP001323798"/>
    </source>
</evidence>
<dbReference type="GO" id="GO:0008233">
    <property type="term" value="F:peptidase activity"/>
    <property type="evidence" value="ECO:0007669"/>
    <property type="project" value="UniProtKB-KW"/>
</dbReference>
<evidence type="ECO:0000313" key="13">
    <source>
        <dbReference type="EMBL" id="WPR91023.1"/>
    </source>
</evidence>
<evidence type="ECO:0000256" key="5">
    <source>
        <dbReference type="ARBA" id="ARBA00022692"/>
    </source>
</evidence>
<name>A0ABZ0ST73_9MICO</name>
<dbReference type="CDD" id="cd06163">
    <property type="entry name" value="S2P-M50_PDZ_RseP-like"/>
    <property type="match status" value="1"/>
</dbReference>
<proteinExistence type="inferred from homology"/>
<dbReference type="GO" id="GO:0006508">
    <property type="term" value="P:proteolysis"/>
    <property type="evidence" value="ECO:0007669"/>
    <property type="project" value="UniProtKB-KW"/>
</dbReference>
<evidence type="ECO:0000256" key="3">
    <source>
        <dbReference type="ARBA" id="ARBA00007931"/>
    </source>
</evidence>
<evidence type="ECO:0000256" key="11">
    <source>
        <dbReference type="SAM" id="Phobius"/>
    </source>
</evidence>
<dbReference type="Pfam" id="PF02163">
    <property type="entry name" value="Peptidase_M50"/>
    <property type="match status" value="1"/>
</dbReference>
<evidence type="ECO:0000256" key="1">
    <source>
        <dbReference type="ARBA" id="ARBA00001947"/>
    </source>
</evidence>
<evidence type="ECO:0000256" key="6">
    <source>
        <dbReference type="ARBA" id="ARBA00022801"/>
    </source>
</evidence>
<dbReference type="CDD" id="cd23081">
    <property type="entry name" value="cpPDZ_EcRseP-like"/>
    <property type="match status" value="1"/>
</dbReference>
<feature type="transmembrane region" description="Helical" evidence="11">
    <location>
        <begin position="145"/>
        <end position="167"/>
    </location>
</feature>
<dbReference type="InterPro" id="IPR041489">
    <property type="entry name" value="PDZ_6"/>
</dbReference>
<reference evidence="13 14" key="1">
    <citation type="submission" date="2023-11" db="EMBL/GenBank/DDBJ databases">
        <title>Genome sequence of Microbacterium rhizosphaerae KACC 19337.</title>
        <authorList>
            <person name="Choi H."/>
            <person name="Kim S."/>
            <person name="Kim Y."/>
            <person name="Kwon S.-W."/>
            <person name="Heo J."/>
        </authorList>
    </citation>
    <scope>NUCLEOTIDE SEQUENCE [LARGE SCALE GENOMIC DNA]</scope>
    <source>
        <strain evidence="13 14">KACC 19337</strain>
    </source>
</reference>
<evidence type="ECO:0000256" key="9">
    <source>
        <dbReference type="ARBA" id="ARBA00023049"/>
    </source>
</evidence>
<keyword evidence="5 11" id="KW-0812">Transmembrane</keyword>
<dbReference type="SMART" id="SM00228">
    <property type="entry name" value="PDZ"/>
    <property type="match status" value="1"/>
</dbReference>
<keyword evidence="8 11" id="KW-1133">Transmembrane helix</keyword>
<feature type="transmembrane region" description="Helical" evidence="11">
    <location>
        <begin position="381"/>
        <end position="404"/>
    </location>
</feature>
<feature type="transmembrane region" description="Helical" evidence="11">
    <location>
        <begin position="425"/>
        <end position="449"/>
    </location>
</feature>
<dbReference type="InterPro" id="IPR036034">
    <property type="entry name" value="PDZ_sf"/>
</dbReference>
<dbReference type="Pfam" id="PF17820">
    <property type="entry name" value="PDZ_6"/>
    <property type="match status" value="1"/>
</dbReference>
<dbReference type="EMBL" id="CP139368">
    <property type="protein sequence ID" value="WPR91023.1"/>
    <property type="molecule type" value="Genomic_DNA"/>
</dbReference>
<dbReference type="Gene3D" id="2.30.42.10">
    <property type="match status" value="1"/>
</dbReference>
<dbReference type="PANTHER" id="PTHR42837">
    <property type="entry name" value="REGULATOR OF SIGMA-E PROTEASE RSEP"/>
    <property type="match status" value="1"/>
</dbReference>
<dbReference type="Proteomes" id="UP001323798">
    <property type="component" value="Chromosome"/>
</dbReference>
<keyword evidence="7" id="KW-0862">Zinc</keyword>
<feature type="transmembrane region" description="Helical" evidence="11">
    <location>
        <begin position="6"/>
        <end position="24"/>
    </location>
</feature>
<dbReference type="SUPFAM" id="SSF50156">
    <property type="entry name" value="PDZ domain-like"/>
    <property type="match status" value="1"/>
</dbReference>
<protein>
    <submittedName>
        <fullName evidence="13">Site-2 protease family protein</fullName>
    </submittedName>
</protein>
<comment type="cofactor">
    <cofactor evidence="1">
        <name>Zn(2+)</name>
        <dbReference type="ChEBI" id="CHEBI:29105"/>
    </cofactor>
</comment>
<sequence length="459" mass="47791">MTVVAFVIGILIMVVGLAVSIALHELGHLYPAKRFGVRVGQYMIGFGPTLWSRTYGETEYGVKAIPLGGYISMAGMYPPSAELAAASAGGGAGGSRARDGRARDGRAGGGFFATMVQDAQTANDQTLRGADDDRVFYKLPVWKRIVIMLGGPTMNLLLAVVLFAILFSGIGVKTATTTVGSVSACVIPADTQRTTCQSSDPASPAAQARLRAGDQILSVGGTPVSTFAEVSAIVRDAPNQDLAFVIRRDGQTQTLTVTPMLATRDKTDASGVPVKNADGTTQTTQVGFVGVSPQLQYVRQPIWEGPAAAAQNVGAVAGIVWQMPVKVYQTAETLVTGGQRDPNGPLSIVGAGVLAGEVASSDAPVLDRAAGMLGLLASLNIALFVFNLIPLLPLDGGHVAIALWDGARRSWAKLFRRPPPPQVDAAKLVPVTYLVVVALIVMGAVLIVADFVNPVSLFG</sequence>
<dbReference type="InterPro" id="IPR004387">
    <property type="entry name" value="Pept_M50_Zn"/>
</dbReference>
<accession>A0ABZ0ST73</accession>
<keyword evidence="14" id="KW-1185">Reference proteome</keyword>
<dbReference type="InterPro" id="IPR008915">
    <property type="entry name" value="Peptidase_M50"/>
</dbReference>
<gene>
    <name evidence="13" type="ORF">SM116_06945</name>
</gene>
<evidence type="ECO:0000259" key="12">
    <source>
        <dbReference type="PROSITE" id="PS50106"/>
    </source>
</evidence>
<evidence type="ECO:0000256" key="2">
    <source>
        <dbReference type="ARBA" id="ARBA00004141"/>
    </source>
</evidence>
<keyword evidence="9" id="KW-0482">Metalloprotease</keyword>
<evidence type="ECO:0000256" key="8">
    <source>
        <dbReference type="ARBA" id="ARBA00022989"/>
    </source>
</evidence>
<dbReference type="PANTHER" id="PTHR42837:SF2">
    <property type="entry name" value="MEMBRANE METALLOPROTEASE ARASP2, CHLOROPLASTIC-RELATED"/>
    <property type="match status" value="1"/>
</dbReference>